<reference evidence="1 2" key="1">
    <citation type="submission" date="2021-06" db="EMBL/GenBank/DDBJ databases">
        <title>Caerostris extrusa draft genome.</title>
        <authorList>
            <person name="Kono N."/>
            <person name="Arakawa K."/>
        </authorList>
    </citation>
    <scope>NUCLEOTIDE SEQUENCE [LARGE SCALE GENOMIC DNA]</scope>
</reference>
<accession>A0AAV4PIX0</accession>
<name>A0AAV4PIX0_CAEEX</name>
<comment type="caution">
    <text evidence="1">The sequence shown here is derived from an EMBL/GenBank/DDBJ whole genome shotgun (WGS) entry which is preliminary data.</text>
</comment>
<protein>
    <submittedName>
        <fullName evidence="1">Uncharacterized protein</fullName>
    </submittedName>
</protein>
<sequence length="199" mass="22850">MAIVTSSVCISHQGLGYVTSFVCVSHQGLDYTTSSVCISHQGLGYVTSSTCISHQGLGYVTSSLITRRGFRHQQLDQAHEPMEYLKHTSMNPWQPMQVKQPVYLKKVQFSCNSVKRVSRNKEFNTREKNSQLLHSEKTKSNLQMYSTNRKRLRFYSSLFELSCFIRLKPLLHGDDSRTDNIPQIVFFRISPEIVPKIEI</sequence>
<organism evidence="1 2">
    <name type="scientific">Caerostris extrusa</name>
    <name type="common">Bark spider</name>
    <name type="synonym">Caerostris bankana</name>
    <dbReference type="NCBI Taxonomy" id="172846"/>
    <lineage>
        <taxon>Eukaryota</taxon>
        <taxon>Metazoa</taxon>
        <taxon>Ecdysozoa</taxon>
        <taxon>Arthropoda</taxon>
        <taxon>Chelicerata</taxon>
        <taxon>Arachnida</taxon>
        <taxon>Araneae</taxon>
        <taxon>Araneomorphae</taxon>
        <taxon>Entelegynae</taxon>
        <taxon>Araneoidea</taxon>
        <taxon>Araneidae</taxon>
        <taxon>Caerostris</taxon>
    </lineage>
</organism>
<dbReference type="EMBL" id="BPLR01004471">
    <property type="protein sequence ID" value="GIX95082.1"/>
    <property type="molecule type" value="Genomic_DNA"/>
</dbReference>
<dbReference type="Proteomes" id="UP001054945">
    <property type="component" value="Unassembled WGS sequence"/>
</dbReference>
<dbReference type="AlphaFoldDB" id="A0AAV4PIX0"/>
<evidence type="ECO:0000313" key="2">
    <source>
        <dbReference type="Proteomes" id="UP001054945"/>
    </source>
</evidence>
<evidence type="ECO:0000313" key="1">
    <source>
        <dbReference type="EMBL" id="GIX95082.1"/>
    </source>
</evidence>
<proteinExistence type="predicted"/>
<keyword evidence="2" id="KW-1185">Reference proteome</keyword>
<gene>
    <name evidence="1" type="ORF">CEXT_215491</name>
</gene>